<dbReference type="PANTHER" id="PTHR43166:SF30">
    <property type="entry name" value="METHIONINE IMPORT ATP-BINDING PROTEIN METN"/>
    <property type="match status" value="1"/>
</dbReference>
<dbReference type="Pfam" id="PF09383">
    <property type="entry name" value="NIL"/>
    <property type="match status" value="1"/>
</dbReference>
<dbReference type="SMART" id="SM00930">
    <property type="entry name" value="NIL"/>
    <property type="match status" value="1"/>
</dbReference>
<gene>
    <name evidence="9" type="ORF">JOC77_002583</name>
</gene>
<dbReference type="GO" id="GO:0005524">
    <property type="term" value="F:ATP binding"/>
    <property type="evidence" value="ECO:0007669"/>
    <property type="project" value="UniProtKB-KW"/>
</dbReference>
<proteinExistence type="predicted"/>
<sequence length="343" mass="38075">MIVLENIRKIYGSGTEQVEALKSITLNVKKGEIYGVVGFSGAGKSSLIRCVNLLEKPASGKVLINGVDIQALKPSELRQQRKKIGMIFQQFNLLSSKTVFGNVAMPLMLDRRPGEEIKKKVHELLTFVGLEDKAGHYPEQLSGGQKQRVGIARALATNPSILLCDEATSALDPETTSSVLALLKKIRADYGITILMITHEMNVIRDICDRVAVLDDGRIVEEESVLNLFSNPKTDIAKNFVRTVLNDEIPVSIQSLINEQNQFHRIYRIVFKGEATSQPLLSTIAKKFRVDVNVLHGTITELQGVPFGNLVVDFTGTAEEVERAIFYIHQQQVWIKEVLPNAV</sequence>
<dbReference type="InterPro" id="IPR045865">
    <property type="entry name" value="ACT-like_dom_sf"/>
</dbReference>
<dbReference type="InterPro" id="IPR003593">
    <property type="entry name" value="AAA+_ATPase"/>
</dbReference>
<evidence type="ECO:0000256" key="1">
    <source>
        <dbReference type="ARBA" id="ARBA00022448"/>
    </source>
</evidence>
<dbReference type="PROSITE" id="PS00211">
    <property type="entry name" value="ABC_TRANSPORTER_1"/>
    <property type="match status" value="1"/>
</dbReference>
<dbReference type="RefSeq" id="WP_204543731.1">
    <property type="nucleotide sequence ID" value="NZ_JAFBFI010000010.1"/>
</dbReference>
<keyword evidence="5" id="KW-1278">Translocase</keyword>
<evidence type="ECO:0000256" key="2">
    <source>
        <dbReference type="ARBA" id="ARBA00022475"/>
    </source>
</evidence>
<name>A0ABS2QJ35_9BACI</name>
<keyword evidence="4 9" id="KW-0067">ATP-binding</keyword>
<evidence type="ECO:0000259" key="8">
    <source>
        <dbReference type="PROSITE" id="PS50893"/>
    </source>
</evidence>
<evidence type="ECO:0000256" key="7">
    <source>
        <dbReference type="ARBA" id="ARBA00023136"/>
    </source>
</evidence>
<dbReference type="InterPro" id="IPR018449">
    <property type="entry name" value="NIL_domain"/>
</dbReference>
<evidence type="ECO:0000313" key="9">
    <source>
        <dbReference type="EMBL" id="MBM7693144.1"/>
    </source>
</evidence>
<keyword evidence="10" id="KW-1185">Reference proteome</keyword>
<keyword evidence="7" id="KW-0472">Membrane</keyword>
<dbReference type="InterPro" id="IPR050086">
    <property type="entry name" value="MetN_ABC_transporter-like"/>
</dbReference>
<dbReference type="EMBL" id="JAFBFI010000010">
    <property type="protein sequence ID" value="MBM7693144.1"/>
    <property type="molecule type" value="Genomic_DNA"/>
</dbReference>
<dbReference type="Gene3D" id="3.40.50.300">
    <property type="entry name" value="P-loop containing nucleotide triphosphate hydrolases"/>
    <property type="match status" value="1"/>
</dbReference>
<dbReference type="PROSITE" id="PS50893">
    <property type="entry name" value="ABC_TRANSPORTER_2"/>
    <property type="match status" value="1"/>
</dbReference>
<dbReference type="Proteomes" id="UP000823486">
    <property type="component" value="Unassembled WGS sequence"/>
</dbReference>
<dbReference type="CDD" id="cd03258">
    <property type="entry name" value="ABC_MetN_methionine_transporter"/>
    <property type="match status" value="1"/>
</dbReference>
<accession>A0ABS2QJ35</accession>
<dbReference type="SUPFAM" id="SSF55021">
    <property type="entry name" value="ACT-like"/>
    <property type="match status" value="1"/>
</dbReference>
<evidence type="ECO:0000256" key="6">
    <source>
        <dbReference type="ARBA" id="ARBA00022970"/>
    </source>
</evidence>
<evidence type="ECO:0000256" key="5">
    <source>
        <dbReference type="ARBA" id="ARBA00022967"/>
    </source>
</evidence>
<feature type="domain" description="ABC transporter" evidence="8">
    <location>
        <begin position="2"/>
        <end position="241"/>
    </location>
</feature>
<dbReference type="InterPro" id="IPR003439">
    <property type="entry name" value="ABC_transporter-like_ATP-bd"/>
</dbReference>
<dbReference type="Gene3D" id="3.30.70.260">
    <property type="match status" value="1"/>
</dbReference>
<evidence type="ECO:0000256" key="3">
    <source>
        <dbReference type="ARBA" id="ARBA00022741"/>
    </source>
</evidence>
<organism evidence="9 10">
    <name type="scientific">Peribacillus deserti</name>
    <dbReference type="NCBI Taxonomy" id="673318"/>
    <lineage>
        <taxon>Bacteria</taxon>
        <taxon>Bacillati</taxon>
        <taxon>Bacillota</taxon>
        <taxon>Bacilli</taxon>
        <taxon>Bacillales</taxon>
        <taxon>Bacillaceae</taxon>
        <taxon>Peribacillus</taxon>
    </lineage>
</organism>
<dbReference type="InterPro" id="IPR017871">
    <property type="entry name" value="ABC_transporter-like_CS"/>
</dbReference>
<dbReference type="PANTHER" id="PTHR43166">
    <property type="entry name" value="AMINO ACID IMPORT ATP-BINDING PROTEIN"/>
    <property type="match status" value="1"/>
</dbReference>
<dbReference type="InterPro" id="IPR027417">
    <property type="entry name" value="P-loop_NTPase"/>
</dbReference>
<dbReference type="InterPro" id="IPR041701">
    <property type="entry name" value="MetN_ABC"/>
</dbReference>
<evidence type="ECO:0000256" key="4">
    <source>
        <dbReference type="ARBA" id="ARBA00022840"/>
    </source>
</evidence>
<comment type="caution">
    <text evidence="9">The sequence shown here is derived from an EMBL/GenBank/DDBJ whole genome shotgun (WGS) entry which is preliminary data.</text>
</comment>
<reference evidence="9 10" key="1">
    <citation type="submission" date="2021-01" db="EMBL/GenBank/DDBJ databases">
        <title>Genomic Encyclopedia of Type Strains, Phase IV (KMG-IV): sequencing the most valuable type-strain genomes for metagenomic binning, comparative biology and taxonomic classification.</title>
        <authorList>
            <person name="Goeker M."/>
        </authorList>
    </citation>
    <scope>NUCLEOTIDE SEQUENCE [LARGE SCALE GENOMIC DNA]</scope>
    <source>
        <strain evidence="9 10">DSM 105482</strain>
    </source>
</reference>
<keyword evidence="1" id="KW-0813">Transport</keyword>
<keyword evidence="3" id="KW-0547">Nucleotide-binding</keyword>
<dbReference type="SUPFAM" id="SSF52540">
    <property type="entry name" value="P-loop containing nucleoside triphosphate hydrolases"/>
    <property type="match status" value="1"/>
</dbReference>
<dbReference type="Pfam" id="PF00005">
    <property type="entry name" value="ABC_tran"/>
    <property type="match status" value="1"/>
</dbReference>
<evidence type="ECO:0000313" key="10">
    <source>
        <dbReference type="Proteomes" id="UP000823486"/>
    </source>
</evidence>
<keyword evidence="6" id="KW-0029">Amino-acid transport</keyword>
<keyword evidence="2" id="KW-1003">Cell membrane</keyword>
<dbReference type="SMART" id="SM00382">
    <property type="entry name" value="AAA"/>
    <property type="match status" value="1"/>
</dbReference>
<protein>
    <submittedName>
        <fullName evidence="9">D-methionine transport system ATP-binding protein</fullName>
    </submittedName>
</protein>